<keyword evidence="5" id="KW-1015">Disulfide bond</keyword>
<keyword evidence="8" id="KW-1185">Reference proteome</keyword>
<dbReference type="GO" id="GO:0005886">
    <property type="term" value="C:plasma membrane"/>
    <property type="evidence" value="ECO:0007669"/>
    <property type="project" value="TreeGrafter"/>
</dbReference>
<dbReference type="Proteomes" id="UP000007267">
    <property type="component" value="Unassembled WGS sequence"/>
</dbReference>
<keyword evidence="4" id="KW-0472">Membrane</keyword>
<dbReference type="HOGENOM" id="CLU_049894_8_5_1"/>
<organism evidence="7 8">
    <name type="scientific">Pelodiscus sinensis</name>
    <name type="common">Chinese softshell turtle</name>
    <name type="synonym">Trionyx sinensis</name>
    <dbReference type="NCBI Taxonomy" id="13735"/>
    <lineage>
        <taxon>Eukaryota</taxon>
        <taxon>Metazoa</taxon>
        <taxon>Chordata</taxon>
        <taxon>Craniata</taxon>
        <taxon>Vertebrata</taxon>
        <taxon>Euteleostomi</taxon>
        <taxon>Archelosauria</taxon>
        <taxon>Testudinata</taxon>
        <taxon>Testudines</taxon>
        <taxon>Cryptodira</taxon>
        <taxon>Trionychia</taxon>
        <taxon>Trionychidae</taxon>
        <taxon>Pelodiscus</taxon>
    </lineage>
</organism>
<dbReference type="PANTHER" id="PTHR46784:SF1">
    <property type="entry name" value="KILLER CELL LECTIN-LIKE RECEPTOR SUBFAMILY B MEMBER 1"/>
    <property type="match status" value="1"/>
</dbReference>
<reference evidence="7" key="4">
    <citation type="submission" date="2025-09" db="UniProtKB">
        <authorList>
            <consortium name="Ensembl"/>
        </authorList>
    </citation>
    <scope>IDENTIFICATION</scope>
</reference>
<dbReference type="AlphaFoldDB" id="K7FSW7"/>
<dbReference type="SUPFAM" id="SSF56436">
    <property type="entry name" value="C-type lectin-like"/>
    <property type="match status" value="1"/>
</dbReference>
<dbReference type="EMBL" id="AGCU01121297">
    <property type="status" value="NOT_ANNOTATED_CDS"/>
    <property type="molecule type" value="Genomic_DNA"/>
</dbReference>
<dbReference type="InterPro" id="IPR016187">
    <property type="entry name" value="CTDL_fold"/>
</dbReference>
<dbReference type="OMA" id="YKTWNES"/>
<dbReference type="CDD" id="cd03593">
    <property type="entry name" value="CLECT_NK_receptors_like"/>
    <property type="match status" value="1"/>
</dbReference>
<feature type="domain" description="C-type lectin" evidence="6">
    <location>
        <begin position="8"/>
        <end position="118"/>
    </location>
</feature>
<dbReference type="GeneTree" id="ENSGT00940000163123"/>
<dbReference type="GO" id="GO:0030246">
    <property type="term" value="F:carbohydrate binding"/>
    <property type="evidence" value="ECO:0007669"/>
    <property type="project" value="UniProtKB-KW"/>
</dbReference>
<evidence type="ECO:0000256" key="4">
    <source>
        <dbReference type="ARBA" id="ARBA00022989"/>
    </source>
</evidence>
<proteinExistence type="predicted"/>
<dbReference type="GO" id="GO:0038023">
    <property type="term" value="F:signaling receptor activity"/>
    <property type="evidence" value="ECO:0007669"/>
    <property type="project" value="TreeGrafter"/>
</dbReference>
<evidence type="ECO:0000256" key="1">
    <source>
        <dbReference type="ARBA" id="ARBA00004606"/>
    </source>
</evidence>
<evidence type="ECO:0000256" key="5">
    <source>
        <dbReference type="ARBA" id="ARBA00023157"/>
    </source>
</evidence>
<dbReference type="eggNOG" id="KOG4297">
    <property type="taxonomic scope" value="Eukaryota"/>
</dbReference>
<dbReference type="GO" id="GO:0009986">
    <property type="term" value="C:cell surface"/>
    <property type="evidence" value="ECO:0007669"/>
    <property type="project" value="TreeGrafter"/>
</dbReference>
<dbReference type="Gene3D" id="3.10.100.10">
    <property type="entry name" value="Mannose-Binding Protein A, subunit A"/>
    <property type="match status" value="1"/>
</dbReference>
<dbReference type="Ensembl" id="ENSPSIT00000011183.1">
    <property type="protein sequence ID" value="ENSPSIP00000011127.1"/>
    <property type="gene ID" value="ENSPSIG00000010043.1"/>
</dbReference>
<dbReference type="SMART" id="SM00034">
    <property type="entry name" value="CLECT"/>
    <property type="match status" value="1"/>
</dbReference>
<reference evidence="8" key="1">
    <citation type="submission" date="2011-10" db="EMBL/GenBank/DDBJ databases">
        <authorList>
            <consortium name="Soft-shell Turtle Genome Consortium"/>
        </authorList>
    </citation>
    <scope>NUCLEOTIDE SEQUENCE [LARGE SCALE GENOMIC DNA]</scope>
    <source>
        <strain evidence="8">Daiwa-1</strain>
    </source>
</reference>
<protein>
    <recommendedName>
        <fullName evidence="6">C-type lectin domain-containing protein</fullName>
    </recommendedName>
</protein>
<sequence>CPMDWRLHGDKCYWVSREYKTWNESHSDCITRGSQLLVMQDREELEALQDLTQGRAQFWVGLSCPSPGKAWTWLDGSQLDPTPQLLVPRLAEGNSCGVVRGNRIHSQSCSSALQWICQRD</sequence>
<evidence type="ECO:0000259" key="6">
    <source>
        <dbReference type="PROSITE" id="PS50041"/>
    </source>
</evidence>
<evidence type="ECO:0000313" key="8">
    <source>
        <dbReference type="Proteomes" id="UP000007267"/>
    </source>
</evidence>
<dbReference type="InterPro" id="IPR001304">
    <property type="entry name" value="C-type_lectin-like"/>
</dbReference>
<keyword evidence="3" id="KW-0735">Signal-anchor</keyword>
<dbReference type="Pfam" id="PF00059">
    <property type="entry name" value="Lectin_C"/>
    <property type="match status" value="1"/>
</dbReference>
<reference evidence="7" key="3">
    <citation type="submission" date="2025-08" db="UniProtKB">
        <authorList>
            <consortium name="Ensembl"/>
        </authorList>
    </citation>
    <scope>IDENTIFICATION</scope>
</reference>
<dbReference type="PANTHER" id="PTHR46784">
    <property type="entry name" value="KILLER CELL LECTIN-LIKE RECEPTOR SUBFAMILY B MEMBER 1"/>
    <property type="match status" value="1"/>
</dbReference>
<dbReference type="InterPro" id="IPR033992">
    <property type="entry name" value="NKR-like_CTLD"/>
</dbReference>
<evidence type="ECO:0000256" key="2">
    <source>
        <dbReference type="ARBA" id="ARBA00022734"/>
    </source>
</evidence>
<accession>K7FSW7</accession>
<evidence type="ECO:0000256" key="3">
    <source>
        <dbReference type="ARBA" id="ARBA00022968"/>
    </source>
</evidence>
<keyword evidence="2" id="KW-0430">Lectin</keyword>
<keyword evidence="4" id="KW-1133">Transmembrane helix</keyword>
<evidence type="ECO:0000313" key="7">
    <source>
        <dbReference type="Ensembl" id="ENSPSIP00000011127.1"/>
    </source>
</evidence>
<reference evidence="8" key="2">
    <citation type="journal article" date="2013" name="Nat. Genet.">
        <title>The draft genomes of soft-shell turtle and green sea turtle yield insights into the development and evolution of the turtle-specific body plan.</title>
        <authorList>
            <person name="Wang Z."/>
            <person name="Pascual-Anaya J."/>
            <person name="Zadissa A."/>
            <person name="Li W."/>
            <person name="Niimura Y."/>
            <person name="Huang Z."/>
            <person name="Li C."/>
            <person name="White S."/>
            <person name="Xiong Z."/>
            <person name="Fang D."/>
            <person name="Wang B."/>
            <person name="Ming Y."/>
            <person name="Chen Y."/>
            <person name="Zheng Y."/>
            <person name="Kuraku S."/>
            <person name="Pignatelli M."/>
            <person name="Herrero J."/>
            <person name="Beal K."/>
            <person name="Nozawa M."/>
            <person name="Li Q."/>
            <person name="Wang J."/>
            <person name="Zhang H."/>
            <person name="Yu L."/>
            <person name="Shigenobu S."/>
            <person name="Wang J."/>
            <person name="Liu J."/>
            <person name="Flicek P."/>
            <person name="Searle S."/>
            <person name="Wang J."/>
            <person name="Kuratani S."/>
            <person name="Yin Y."/>
            <person name="Aken B."/>
            <person name="Zhang G."/>
            <person name="Irie N."/>
        </authorList>
    </citation>
    <scope>NUCLEOTIDE SEQUENCE [LARGE SCALE GENOMIC DNA]</scope>
    <source>
        <strain evidence="8">Daiwa-1</strain>
    </source>
</reference>
<comment type="subcellular location">
    <subcellularLocation>
        <location evidence="1">Membrane</location>
        <topology evidence="1">Single-pass type II membrane protein</topology>
    </subcellularLocation>
</comment>
<dbReference type="GO" id="GO:0042269">
    <property type="term" value="P:regulation of natural killer cell mediated cytotoxicity"/>
    <property type="evidence" value="ECO:0007669"/>
    <property type="project" value="TreeGrafter"/>
</dbReference>
<name>K7FSW7_PELSI</name>
<dbReference type="InterPro" id="IPR051527">
    <property type="entry name" value="KLR_subfamily_B"/>
</dbReference>
<dbReference type="PROSITE" id="PS50041">
    <property type="entry name" value="C_TYPE_LECTIN_2"/>
    <property type="match status" value="1"/>
</dbReference>
<keyword evidence="4" id="KW-0812">Transmembrane</keyword>
<dbReference type="InterPro" id="IPR016186">
    <property type="entry name" value="C-type_lectin-like/link_sf"/>
</dbReference>